<keyword evidence="1" id="KW-0472">Membrane</keyword>
<evidence type="ECO:0000313" key="3">
    <source>
        <dbReference type="Proteomes" id="UP000790347"/>
    </source>
</evidence>
<keyword evidence="1" id="KW-0812">Transmembrane</keyword>
<accession>A0A922I091</accession>
<proteinExistence type="predicted"/>
<dbReference type="EMBL" id="ASGP02000003">
    <property type="protein sequence ID" value="KAH9516287.1"/>
    <property type="molecule type" value="Genomic_DNA"/>
</dbReference>
<reference evidence="2" key="2">
    <citation type="journal article" date="2022" name="Res Sq">
        <title>Comparative Genomics Reveals Insights into the Divergent Evolution of Astigmatic Mites and Household Pest Adaptations.</title>
        <authorList>
            <person name="Xiong Q."/>
            <person name="Wan A.T.-Y."/>
            <person name="Liu X.-Y."/>
            <person name="Fung C.S.-H."/>
            <person name="Xiao X."/>
            <person name="Malainual N."/>
            <person name="Hou J."/>
            <person name="Wang L."/>
            <person name="Wang M."/>
            <person name="Yang K."/>
            <person name="Cui Y."/>
            <person name="Leung E."/>
            <person name="Nong W."/>
            <person name="Shin S.-K."/>
            <person name="Au S."/>
            <person name="Jeong K.Y."/>
            <person name="Chew F.T."/>
            <person name="Hui J."/>
            <person name="Leung T.F."/>
            <person name="Tungtrongchitr A."/>
            <person name="Zhong N."/>
            <person name="Liu Z."/>
            <person name="Tsui S."/>
        </authorList>
    </citation>
    <scope>NUCLEOTIDE SEQUENCE</scope>
    <source>
        <strain evidence="2">Derf</strain>
        <tissue evidence="2">Whole organism</tissue>
    </source>
</reference>
<evidence type="ECO:0000256" key="1">
    <source>
        <dbReference type="SAM" id="Phobius"/>
    </source>
</evidence>
<dbReference type="AlphaFoldDB" id="A0A922I091"/>
<gene>
    <name evidence="2" type="ORF">DERF_007040</name>
</gene>
<sequence length="63" mass="7395">FHNNNNNFGYFIFQTIKKGSCSILLSDPFGKKFIRFVLFDYLALSLEILSINFIFQNILQINN</sequence>
<comment type="caution">
    <text evidence="2">The sequence shown here is derived from an EMBL/GenBank/DDBJ whole genome shotgun (WGS) entry which is preliminary data.</text>
</comment>
<feature type="non-terminal residue" evidence="2">
    <location>
        <position position="63"/>
    </location>
</feature>
<name>A0A922I091_DERFA</name>
<dbReference type="Proteomes" id="UP000790347">
    <property type="component" value="Unassembled WGS sequence"/>
</dbReference>
<feature type="non-terminal residue" evidence="2">
    <location>
        <position position="1"/>
    </location>
</feature>
<protein>
    <submittedName>
        <fullName evidence="2">Uncharacterized protein</fullName>
    </submittedName>
</protein>
<keyword evidence="3" id="KW-1185">Reference proteome</keyword>
<organism evidence="2 3">
    <name type="scientific">Dermatophagoides farinae</name>
    <name type="common">American house dust mite</name>
    <dbReference type="NCBI Taxonomy" id="6954"/>
    <lineage>
        <taxon>Eukaryota</taxon>
        <taxon>Metazoa</taxon>
        <taxon>Ecdysozoa</taxon>
        <taxon>Arthropoda</taxon>
        <taxon>Chelicerata</taxon>
        <taxon>Arachnida</taxon>
        <taxon>Acari</taxon>
        <taxon>Acariformes</taxon>
        <taxon>Sarcoptiformes</taxon>
        <taxon>Astigmata</taxon>
        <taxon>Psoroptidia</taxon>
        <taxon>Analgoidea</taxon>
        <taxon>Pyroglyphidae</taxon>
        <taxon>Dermatophagoidinae</taxon>
        <taxon>Dermatophagoides</taxon>
    </lineage>
</organism>
<reference evidence="2" key="1">
    <citation type="submission" date="2013-05" db="EMBL/GenBank/DDBJ databases">
        <authorList>
            <person name="Yim A.K.Y."/>
            <person name="Chan T.F."/>
            <person name="Ji K.M."/>
            <person name="Liu X.Y."/>
            <person name="Zhou J.W."/>
            <person name="Li R.Q."/>
            <person name="Yang K.Y."/>
            <person name="Li J."/>
            <person name="Li M."/>
            <person name="Law P.T.W."/>
            <person name="Wu Y.L."/>
            <person name="Cai Z.L."/>
            <person name="Qin H."/>
            <person name="Bao Y."/>
            <person name="Leung R.K.K."/>
            <person name="Ng P.K.S."/>
            <person name="Zou J."/>
            <person name="Zhong X.J."/>
            <person name="Ran P.X."/>
            <person name="Zhong N.S."/>
            <person name="Liu Z.G."/>
            <person name="Tsui S.K.W."/>
        </authorList>
    </citation>
    <scope>NUCLEOTIDE SEQUENCE</scope>
    <source>
        <strain evidence="2">Derf</strain>
        <tissue evidence="2">Whole organism</tissue>
    </source>
</reference>
<feature type="transmembrane region" description="Helical" evidence="1">
    <location>
        <begin position="33"/>
        <end position="55"/>
    </location>
</feature>
<evidence type="ECO:0000313" key="2">
    <source>
        <dbReference type="EMBL" id="KAH9516287.1"/>
    </source>
</evidence>
<keyword evidence="1" id="KW-1133">Transmembrane helix</keyword>